<dbReference type="OrthoDB" id="9812260at2"/>
<dbReference type="GO" id="GO:0005886">
    <property type="term" value="C:plasma membrane"/>
    <property type="evidence" value="ECO:0007669"/>
    <property type="project" value="TreeGrafter"/>
</dbReference>
<evidence type="ECO:0000313" key="7">
    <source>
        <dbReference type="Proteomes" id="UP000245708"/>
    </source>
</evidence>
<feature type="domain" description="Response regulatory" evidence="4">
    <location>
        <begin position="154"/>
        <end position="274"/>
    </location>
</feature>
<feature type="domain" description="Response regulatory" evidence="4">
    <location>
        <begin position="4"/>
        <end position="120"/>
    </location>
</feature>
<protein>
    <recommendedName>
        <fullName evidence="1">diguanylate cyclase</fullName>
        <ecNumber evidence="1">2.7.7.65</ecNumber>
    </recommendedName>
</protein>
<dbReference type="PROSITE" id="PS50887">
    <property type="entry name" value="GGDEF"/>
    <property type="match status" value="1"/>
</dbReference>
<dbReference type="InterPro" id="IPR000160">
    <property type="entry name" value="GGDEF_dom"/>
</dbReference>
<dbReference type="GO" id="GO:0000160">
    <property type="term" value="P:phosphorelay signal transduction system"/>
    <property type="evidence" value="ECO:0007669"/>
    <property type="project" value="InterPro"/>
</dbReference>
<dbReference type="GO" id="GO:0052621">
    <property type="term" value="F:diguanylate cyclase activity"/>
    <property type="evidence" value="ECO:0007669"/>
    <property type="project" value="UniProtKB-EC"/>
</dbReference>
<dbReference type="Gene3D" id="3.40.50.2300">
    <property type="match status" value="1"/>
</dbReference>
<evidence type="ECO:0000256" key="2">
    <source>
        <dbReference type="ARBA" id="ARBA00034247"/>
    </source>
</evidence>
<dbReference type="InterPro" id="IPR001789">
    <property type="entry name" value="Sig_transdc_resp-reg_receiver"/>
</dbReference>
<dbReference type="SUPFAM" id="SSF55073">
    <property type="entry name" value="Nucleotide cyclase"/>
    <property type="match status" value="1"/>
</dbReference>
<dbReference type="EC" id="2.7.7.65" evidence="1"/>
<dbReference type="CDD" id="cd01949">
    <property type="entry name" value="GGDEF"/>
    <property type="match status" value="1"/>
</dbReference>
<evidence type="ECO:0000313" key="6">
    <source>
        <dbReference type="EMBL" id="PWK60674.1"/>
    </source>
</evidence>
<keyword evidence="3" id="KW-0597">Phosphoprotein</keyword>
<name>A0A316GJF8_9RHOB</name>
<dbReference type="SUPFAM" id="SSF52172">
    <property type="entry name" value="CheY-like"/>
    <property type="match status" value="2"/>
</dbReference>
<dbReference type="Proteomes" id="UP000245708">
    <property type="component" value="Unassembled WGS sequence"/>
</dbReference>
<comment type="catalytic activity">
    <reaction evidence="2">
        <text>2 GTP = 3',3'-c-di-GMP + 2 diphosphate</text>
        <dbReference type="Rhea" id="RHEA:24898"/>
        <dbReference type="ChEBI" id="CHEBI:33019"/>
        <dbReference type="ChEBI" id="CHEBI:37565"/>
        <dbReference type="ChEBI" id="CHEBI:58805"/>
        <dbReference type="EC" id="2.7.7.65"/>
    </reaction>
</comment>
<evidence type="ECO:0000256" key="1">
    <source>
        <dbReference type="ARBA" id="ARBA00012528"/>
    </source>
</evidence>
<dbReference type="SMART" id="SM00267">
    <property type="entry name" value="GGDEF"/>
    <property type="match status" value="1"/>
</dbReference>
<dbReference type="GO" id="GO:0043709">
    <property type="term" value="P:cell adhesion involved in single-species biofilm formation"/>
    <property type="evidence" value="ECO:0007669"/>
    <property type="project" value="TreeGrafter"/>
</dbReference>
<dbReference type="PANTHER" id="PTHR45138">
    <property type="entry name" value="REGULATORY COMPONENTS OF SENSORY TRANSDUCTION SYSTEM"/>
    <property type="match status" value="1"/>
</dbReference>
<gene>
    <name evidence="6" type="ORF">C7455_104312</name>
</gene>
<dbReference type="FunFam" id="3.30.70.270:FF:000001">
    <property type="entry name" value="Diguanylate cyclase domain protein"/>
    <property type="match status" value="1"/>
</dbReference>
<dbReference type="NCBIfam" id="TIGR00254">
    <property type="entry name" value="GGDEF"/>
    <property type="match status" value="1"/>
</dbReference>
<sequence>MTGRILVVDDVATNRIVMKVKLAAACYAVDQADCGTAALIAARANPPDLILLDVVMPDMSGLEVCRKLKADPETADIPVILITALADRESKMAGLEAGADDFLTKPVDEVTLLARVRSLLRARETARELKHRGDPALGFAEAAAGFSAKEKPGRIALIAPGPKGAVLWKTALDDRVGGEVSILPRDAALSSFGVDDADAPDVFVIAADLSHRNEGLRLLSDLRSRPATRHAATVMILPGGDSERAAIALDLGAHDILYDPFDPQELAIRIRAQLGHKRQADRLRASLQVGLEMAVTDSLTGLHNRRYGLFELDRMLARQGQRVGVMLLDIDHFKQVNDTHGHSVGDKVLNLVARRLRAQLRGGDLLARIGGEEFLVALPECDRATALDCAERLRAAVADQPFAIGGGVPPLSVTLSVGIALAGTDTDETAQSLIDRADAALYGAKAHGRDQVTLSTLPAA</sequence>
<dbReference type="SMART" id="SM00448">
    <property type="entry name" value="REC"/>
    <property type="match status" value="1"/>
</dbReference>
<dbReference type="PROSITE" id="PS50110">
    <property type="entry name" value="RESPONSE_REGULATORY"/>
    <property type="match status" value="2"/>
</dbReference>
<dbReference type="GO" id="GO:1902201">
    <property type="term" value="P:negative regulation of bacterial-type flagellum-dependent cell motility"/>
    <property type="evidence" value="ECO:0007669"/>
    <property type="project" value="TreeGrafter"/>
</dbReference>
<dbReference type="PANTHER" id="PTHR45138:SF9">
    <property type="entry name" value="DIGUANYLATE CYCLASE DGCM-RELATED"/>
    <property type="match status" value="1"/>
</dbReference>
<feature type="modified residue" description="4-aspartylphosphate" evidence="3">
    <location>
        <position position="53"/>
    </location>
</feature>
<evidence type="ECO:0000259" key="5">
    <source>
        <dbReference type="PROSITE" id="PS50887"/>
    </source>
</evidence>
<dbReference type="InterPro" id="IPR043128">
    <property type="entry name" value="Rev_trsase/Diguanyl_cyclase"/>
</dbReference>
<dbReference type="AlphaFoldDB" id="A0A316GJF8"/>
<dbReference type="RefSeq" id="WP_109668043.1">
    <property type="nucleotide sequence ID" value="NZ_QGGW01000004.1"/>
</dbReference>
<feature type="domain" description="GGDEF" evidence="5">
    <location>
        <begin position="321"/>
        <end position="457"/>
    </location>
</feature>
<evidence type="ECO:0000256" key="3">
    <source>
        <dbReference type="PROSITE-ProRule" id="PRU00169"/>
    </source>
</evidence>
<organism evidence="6 7">
    <name type="scientific">Roseicyclus mahoneyensis</name>
    <dbReference type="NCBI Taxonomy" id="164332"/>
    <lineage>
        <taxon>Bacteria</taxon>
        <taxon>Pseudomonadati</taxon>
        <taxon>Pseudomonadota</taxon>
        <taxon>Alphaproteobacteria</taxon>
        <taxon>Rhodobacterales</taxon>
        <taxon>Roseobacteraceae</taxon>
        <taxon>Roseicyclus</taxon>
    </lineage>
</organism>
<comment type="caution">
    <text evidence="3">Lacks conserved residue(s) required for the propagation of feature annotation.</text>
</comment>
<dbReference type="EMBL" id="QGGW01000004">
    <property type="protein sequence ID" value="PWK60674.1"/>
    <property type="molecule type" value="Genomic_DNA"/>
</dbReference>
<dbReference type="Pfam" id="PF00072">
    <property type="entry name" value="Response_reg"/>
    <property type="match status" value="1"/>
</dbReference>
<dbReference type="Pfam" id="PF00990">
    <property type="entry name" value="GGDEF"/>
    <property type="match status" value="1"/>
</dbReference>
<reference evidence="6 7" key="1">
    <citation type="submission" date="2018-05" db="EMBL/GenBank/DDBJ databases">
        <title>Genomic Encyclopedia of Type Strains, Phase IV (KMG-IV): sequencing the most valuable type-strain genomes for metagenomic binning, comparative biology and taxonomic classification.</title>
        <authorList>
            <person name="Goeker M."/>
        </authorList>
    </citation>
    <scope>NUCLEOTIDE SEQUENCE [LARGE SCALE GENOMIC DNA]</scope>
    <source>
        <strain evidence="6 7">DSM 16097</strain>
    </source>
</reference>
<keyword evidence="7" id="KW-1185">Reference proteome</keyword>
<accession>A0A316GJF8</accession>
<proteinExistence type="predicted"/>
<dbReference type="InterPro" id="IPR050469">
    <property type="entry name" value="Diguanylate_Cyclase"/>
</dbReference>
<dbReference type="Gene3D" id="3.30.70.270">
    <property type="match status" value="1"/>
</dbReference>
<evidence type="ECO:0000259" key="4">
    <source>
        <dbReference type="PROSITE" id="PS50110"/>
    </source>
</evidence>
<dbReference type="InterPro" id="IPR011006">
    <property type="entry name" value="CheY-like_superfamily"/>
</dbReference>
<comment type="caution">
    <text evidence="6">The sequence shown here is derived from an EMBL/GenBank/DDBJ whole genome shotgun (WGS) entry which is preliminary data.</text>
</comment>
<dbReference type="InterPro" id="IPR029787">
    <property type="entry name" value="Nucleotide_cyclase"/>
</dbReference>